<dbReference type="SUPFAM" id="SSF46565">
    <property type="entry name" value="Chaperone J-domain"/>
    <property type="match status" value="1"/>
</dbReference>
<dbReference type="CDD" id="cd06257">
    <property type="entry name" value="DnaJ"/>
    <property type="match status" value="1"/>
</dbReference>
<feature type="region of interest" description="Disordered" evidence="5">
    <location>
        <begin position="161"/>
        <end position="190"/>
    </location>
</feature>
<dbReference type="AlphaFoldDB" id="A0A9P0VXZ9"/>
<feature type="domain" description="J" evidence="6">
    <location>
        <begin position="22"/>
        <end position="86"/>
    </location>
</feature>
<dbReference type="Gene3D" id="1.10.287.110">
    <property type="entry name" value="DnaJ domain"/>
    <property type="match status" value="1"/>
</dbReference>
<evidence type="ECO:0000256" key="2">
    <source>
        <dbReference type="ARBA" id="ARBA00022692"/>
    </source>
</evidence>
<evidence type="ECO:0000313" key="8">
    <source>
        <dbReference type="Proteomes" id="UP000837801"/>
    </source>
</evidence>
<accession>A0A9P0VXZ9</accession>
<evidence type="ECO:0000256" key="4">
    <source>
        <dbReference type="ARBA" id="ARBA00023136"/>
    </source>
</evidence>
<feature type="region of interest" description="Disordered" evidence="5">
    <location>
        <begin position="77"/>
        <end position="119"/>
    </location>
</feature>
<dbReference type="Pfam" id="PF00226">
    <property type="entry name" value="DnaJ"/>
    <property type="match status" value="1"/>
</dbReference>
<dbReference type="InterPro" id="IPR036869">
    <property type="entry name" value="J_dom_sf"/>
</dbReference>
<gene>
    <name evidence="7" type="ORF">CLIB1423_05S03312</name>
</gene>
<dbReference type="PRINTS" id="PR00625">
    <property type="entry name" value="JDOMAIN"/>
</dbReference>
<dbReference type="InterPro" id="IPR001623">
    <property type="entry name" value="DnaJ_domain"/>
</dbReference>
<dbReference type="FunFam" id="1.10.287.110:FF:000070">
    <property type="entry name" value="Endoplasmic reticulum protein, putative"/>
    <property type="match status" value="1"/>
</dbReference>
<dbReference type="PROSITE" id="PS50076">
    <property type="entry name" value="DNAJ_2"/>
    <property type="match status" value="1"/>
</dbReference>
<dbReference type="OrthoDB" id="1507364at2759"/>
<organism evidence="7 8">
    <name type="scientific">[Candida] railenensis</name>
    <dbReference type="NCBI Taxonomy" id="45579"/>
    <lineage>
        <taxon>Eukaryota</taxon>
        <taxon>Fungi</taxon>
        <taxon>Dikarya</taxon>
        <taxon>Ascomycota</taxon>
        <taxon>Saccharomycotina</taxon>
        <taxon>Pichiomycetes</taxon>
        <taxon>Debaryomycetaceae</taxon>
        <taxon>Kurtzmaniella</taxon>
    </lineage>
</organism>
<evidence type="ECO:0000259" key="6">
    <source>
        <dbReference type="PROSITE" id="PS50076"/>
    </source>
</evidence>
<dbReference type="PANTHER" id="PTHR43908">
    <property type="entry name" value="AT29763P-RELATED"/>
    <property type="match status" value="1"/>
</dbReference>
<dbReference type="SMART" id="SM00271">
    <property type="entry name" value="DnaJ"/>
    <property type="match status" value="1"/>
</dbReference>
<evidence type="ECO:0000256" key="5">
    <source>
        <dbReference type="SAM" id="MobiDB-lite"/>
    </source>
</evidence>
<dbReference type="EMBL" id="CAKXYY010000005">
    <property type="protein sequence ID" value="CAH2351998.1"/>
    <property type="molecule type" value="Genomic_DNA"/>
</dbReference>
<reference evidence="7" key="1">
    <citation type="submission" date="2022-03" db="EMBL/GenBank/DDBJ databases">
        <authorList>
            <person name="Legras J.-L."/>
            <person name="Devillers H."/>
            <person name="Grondin C."/>
        </authorList>
    </citation>
    <scope>NUCLEOTIDE SEQUENCE</scope>
    <source>
        <strain evidence="7">CLIB 1423</strain>
    </source>
</reference>
<feature type="compositionally biased region" description="Gly residues" evidence="5">
    <location>
        <begin position="93"/>
        <end position="102"/>
    </location>
</feature>
<name>A0A9P0VXZ9_9ASCO</name>
<proteinExistence type="predicted"/>
<dbReference type="Proteomes" id="UP000837801">
    <property type="component" value="Unassembled WGS sequence"/>
</dbReference>
<keyword evidence="2" id="KW-0812">Transmembrane</keyword>
<dbReference type="GO" id="GO:0005789">
    <property type="term" value="C:endoplasmic reticulum membrane"/>
    <property type="evidence" value="ECO:0007669"/>
    <property type="project" value="TreeGrafter"/>
</dbReference>
<protein>
    <submittedName>
        <fullName evidence="7">Uncharacterized J domain-containing protein C17A3.05c</fullName>
    </submittedName>
</protein>
<keyword evidence="4" id="KW-0472">Membrane</keyword>
<dbReference type="PANTHER" id="PTHR43908:SF3">
    <property type="entry name" value="AT29763P-RELATED"/>
    <property type="match status" value="1"/>
</dbReference>
<keyword evidence="8" id="KW-1185">Reference proteome</keyword>
<dbReference type="InterPro" id="IPR051100">
    <property type="entry name" value="DnaJ_subfamily_B/C"/>
</dbReference>
<sequence>MASYTKEQEQIVLKTLSYKSHQYYEVLSVEKTCSDGEIKKSYRKLAIKLHPDKNPHPRSSEAFKFLNKAWGVLSDPNKKTIYDQTGQDPDSRGMGGGGGASSGGTSFARRGPGGASPFGGGADVDDIFNLFFGGGRPQGGQTFTFGGNGFQFQSFGGGGGHPFFEPNVRQRRTHPSQQRQRGRSAGDGDEEEASFLTTLRHLAPILIFLLIPILSALFSDSTPDYSFTQTRKYNTQRVTPRYNIPFYVTPNFKEANKLDTKQLKNFDKKVENLYVQDKRNKCSREQVRKNELMEDAQGFFFTDYARLEQAENMAMPNCEALRNLNLL</sequence>
<dbReference type="GO" id="GO:0071218">
    <property type="term" value="P:cellular response to misfolded protein"/>
    <property type="evidence" value="ECO:0007669"/>
    <property type="project" value="TreeGrafter"/>
</dbReference>
<dbReference type="Pfam" id="PF09320">
    <property type="entry name" value="DUF1977"/>
    <property type="match status" value="1"/>
</dbReference>
<evidence type="ECO:0000313" key="7">
    <source>
        <dbReference type="EMBL" id="CAH2351998.1"/>
    </source>
</evidence>
<evidence type="ECO:0000256" key="3">
    <source>
        <dbReference type="ARBA" id="ARBA00022989"/>
    </source>
</evidence>
<comment type="subcellular location">
    <subcellularLocation>
        <location evidence="1">Membrane</location>
        <topology evidence="1">Single-pass membrane protein</topology>
    </subcellularLocation>
</comment>
<comment type="caution">
    <text evidence="7">The sequence shown here is derived from an EMBL/GenBank/DDBJ whole genome shotgun (WGS) entry which is preliminary data.</text>
</comment>
<evidence type="ECO:0000256" key="1">
    <source>
        <dbReference type="ARBA" id="ARBA00004167"/>
    </source>
</evidence>
<dbReference type="InterPro" id="IPR015399">
    <property type="entry name" value="DUF1977_DnaJ-like"/>
</dbReference>
<dbReference type="GO" id="GO:0030544">
    <property type="term" value="F:Hsp70 protein binding"/>
    <property type="evidence" value="ECO:0007669"/>
    <property type="project" value="TreeGrafter"/>
</dbReference>
<keyword evidence="3" id="KW-1133">Transmembrane helix</keyword>